<evidence type="ECO:0000313" key="2">
    <source>
        <dbReference type="Proteomes" id="UP001163823"/>
    </source>
</evidence>
<dbReference type="GO" id="GO:0003676">
    <property type="term" value="F:nucleic acid binding"/>
    <property type="evidence" value="ECO:0007669"/>
    <property type="project" value="InterPro"/>
</dbReference>
<accession>A0AAD7QBG9</accession>
<dbReference type="EMBL" id="JARAOO010000003">
    <property type="protein sequence ID" value="KAJ7977851.1"/>
    <property type="molecule type" value="Genomic_DNA"/>
</dbReference>
<keyword evidence="1" id="KW-0540">Nuclease</keyword>
<keyword evidence="2" id="KW-1185">Reference proteome</keyword>
<sequence length="177" mass="19715">QKWENMLSIDIQGVRVEAQVVGRSELIDGYLTKLWMQLQQSPVIGIDIKMTWIQLFSFVLCAGTHCLIVQLCHLNRGGGSLYYLGEFLNNKRSCFVGVKIHDKILALNRFSSDLKCETATEVGHLAARVLKKPRLESLGIAELGNEVGINIQAGNSGIQPSSWRAEVFSEEEIKNAI</sequence>
<dbReference type="InterPro" id="IPR012337">
    <property type="entry name" value="RNaseH-like_sf"/>
</dbReference>
<dbReference type="InterPro" id="IPR036397">
    <property type="entry name" value="RNaseH_sf"/>
</dbReference>
<dbReference type="KEGG" id="qsa:O6P43_007417"/>
<dbReference type="GO" id="GO:0004527">
    <property type="term" value="F:exonuclease activity"/>
    <property type="evidence" value="ECO:0007669"/>
    <property type="project" value="UniProtKB-KW"/>
</dbReference>
<name>A0AAD7QBG9_QUISA</name>
<dbReference type="SUPFAM" id="SSF53098">
    <property type="entry name" value="Ribonuclease H-like"/>
    <property type="match status" value="1"/>
</dbReference>
<organism evidence="1 2">
    <name type="scientific">Quillaja saponaria</name>
    <name type="common">Soap bark tree</name>
    <dbReference type="NCBI Taxonomy" id="32244"/>
    <lineage>
        <taxon>Eukaryota</taxon>
        <taxon>Viridiplantae</taxon>
        <taxon>Streptophyta</taxon>
        <taxon>Embryophyta</taxon>
        <taxon>Tracheophyta</taxon>
        <taxon>Spermatophyta</taxon>
        <taxon>Magnoliopsida</taxon>
        <taxon>eudicotyledons</taxon>
        <taxon>Gunneridae</taxon>
        <taxon>Pentapetalae</taxon>
        <taxon>rosids</taxon>
        <taxon>fabids</taxon>
        <taxon>Fabales</taxon>
        <taxon>Quillajaceae</taxon>
        <taxon>Quillaja</taxon>
    </lineage>
</organism>
<protein>
    <submittedName>
        <fullName evidence="1">Werner Syndrome-like exonuclease</fullName>
    </submittedName>
</protein>
<feature type="non-terminal residue" evidence="1">
    <location>
        <position position="1"/>
    </location>
</feature>
<reference evidence="1" key="1">
    <citation type="journal article" date="2023" name="Science">
        <title>Elucidation of the pathway for biosynthesis of saponin adjuvants from the soapbark tree.</title>
        <authorList>
            <person name="Reed J."/>
            <person name="Orme A."/>
            <person name="El-Demerdash A."/>
            <person name="Owen C."/>
            <person name="Martin L.B.B."/>
            <person name="Misra R.C."/>
            <person name="Kikuchi S."/>
            <person name="Rejzek M."/>
            <person name="Martin A.C."/>
            <person name="Harkess A."/>
            <person name="Leebens-Mack J."/>
            <person name="Louveau T."/>
            <person name="Stephenson M.J."/>
            <person name="Osbourn A."/>
        </authorList>
    </citation>
    <scope>NUCLEOTIDE SEQUENCE</scope>
    <source>
        <strain evidence="1">S10</strain>
    </source>
</reference>
<keyword evidence="1" id="KW-0269">Exonuclease</keyword>
<dbReference type="AlphaFoldDB" id="A0AAD7QBG9"/>
<gene>
    <name evidence="1" type="ORF">O6P43_007417</name>
</gene>
<dbReference type="Proteomes" id="UP001163823">
    <property type="component" value="Chromosome 3"/>
</dbReference>
<dbReference type="Gene3D" id="3.30.420.10">
    <property type="entry name" value="Ribonuclease H-like superfamily/Ribonuclease H"/>
    <property type="match status" value="1"/>
</dbReference>
<keyword evidence="1" id="KW-0378">Hydrolase</keyword>
<comment type="caution">
    <text evidence="1">The sequence shown here is derived from an EMBL/GenBank/DDBJ whole genome shotgun (WGS) entry which is preliminary data.</text>
</comment>
<evidence type="ECO:0000313" key="1">
    <source>
        <dbReference type="EMBL" id="KAJ7977851.1"/>
    </source>
</evidence>
<proteinExistence type="predicted"/>